<organism evidence="1">
    <name type="scientific">uncultured marine thaumarchaeote AD1000_50_E11</name>
    <dbReference type="NCBI Taxonomy" id="1455923"/>
    <lineage>
        <taxon>Archaea</taxon>
        <taxon>Nitrososphaerota</taxon>
        <taxon>environmental samples</taxon>
    </lineage>
</organism>
<dbReference type="AlphaFoldDB" id="A0A075FST9"/>
<evidence type="ECO:0000313" key="1">
    <source>
        <dbReference type="EMBL" id="AIE94760.1"/>
    </source>
</evidence>
<proteinExistence type="predicted"/>
<accession>A0A075FST9</accession>
<reference evidence="1" key="1">
    <citation type="journal article" date="2014" name="Genome Biol. Evol.">
        <title>Pangenome evidence for extensive interdomain horizontal transfer affecting lineage core and shell genes in uncultured planktonic thaumarchaeota and euryarchaeota.</title>
        <authorList>
            <person name="Deschamps P."/>
            <person name="Zivanovic Y."/>
            <person name="Moreira D."/>
            <person name="Rodriguez-Valera F."/>
            <person name="Lopez-Garcia P."/>
        </authorList>
    </citation>
    <scope>NUCLEOTIDE SEQUENCE</scope>
</reference>
<name>A0A075FST9_9ARCH</name>
<sequence>MYRLDMVKQISLDSWSLQHLTDLLKEGSRIVAKTNKPIVLYRQTMEEEDGSYEEIVCTLTNDYIVEQLIISGGMVIPEIKQQLVFKLEEFPDRLLRKSKDLFLETVELLEKIKVTGLLLRL</sequence>
<protein>
    <submittedName>
        <fullName evidence="1">Uncharacterized protein</fullName>
    </submittedName>
</protein>
<dbReference type="EMBL" id="KF900429">
    <property type="protein sequence ID" value="AIE94760.1"/>
    <property type="molecule type" value="Genomic_DNA"/>
</dbReference>